<gene>
    <name evidence="8" type="ORF">BH720_11670</name>
</gene>
<comment type="caution">
    <text evidence="8">The sequence shown here is derived from an EMBL/GenBank/DDBJ whole genome shotgun (WGS) entry which is preliminary data.</text>
</comment>
<dbReference type="Pfam" id="PF00691">
    <property type="entry name" value="OmpA"/>
    <property type="match status" value="1"/>
</dbReference>
<proteinExistence type="predicted"/>
<keyword evidence="5" id="KW-0175">Coiled coil</keyword>
<dbReference type="PANTHER" id="PTHR30329">
    <property type="entry name" value="STATOR ELEMENT OF FLAGELLAR MOTOR COMPLEX"/>
    <property type="match status" value="1"/>
</dbReference>
<dbReference type="PRINTS" id="PR01021">
    <property type="entry name" value="OMPADOMAIN"/>
</dbReference>
<name>A0A1E5QJY9_9CYAN</name>
<dbReference type="CDD" id="cd07185">
    <property type="entry name" value="OmpA_C-like"/>
    <property type="match status" value="1"/>
</dbReference>
<dbReference type="InterPro" id="IPR006665">
    <property type="entry name" value="OmpA-like"/>
</dbReference>
<dbReference type="GO" id="GO:0009279">
    <property type="term" value="C:cell outer membrane"/>
    <property type="evidence" value="ECO:0007669"/>
    <property type="project" value="UniProtKB-SubCell"/>
</dbReference>
<dbReference type="InterPro" id="IPR006664">
    <property type="entry name" value="OMP_bac"/>
</dbReference>
<comment type="subcellular location">
    <subcellularLocation>
        <location evidence="1">Cell outer membrane</location>
    </subcellularLocation>
</comment>
<dbReference type="AlphaFoldDB" id="A0A1E5QJY9"/>
<keyword evidence="6" id="KW-0812">Transmembrane</keyword>
<dbReference type="Gene3D" id="3.30.1330.60">
    <property type="entry name" value="OmpA-like domain"/>
    <property type="match status" value="1"/>
</dbReference>
<evidence type="ECO:0000256" key="2">
    <source>
        <dbReference type="ARBA" id="ARBA00023136"/>
    </source>
</evidence>
<organism evidence="8">
    <name type="scientific">Desertifilum tharense IPPAS B-1220</name>
    <dbReference type="NCBI Taxonomy" id="1781255"/>
    <lineage>
        <taxon>Bacteria</taxon>
        <taxon>Bacillati</taxon>
        <taxon>Cyanobacteriota</taxon>
        <taxon>Cyanophyceae</taxon>
        <taxon>Desertifilales</taxon>
        <taxon>Desertifilaceae</taxon>
        <taxon>Desertifilum</taxon>
    </lineage>
</organism>
<dbReference type="PANTHER" id="PTHR30329:SF21">
    <property type="entry name" value="LIPOPROTEIN YIAD-RELATED"/>
    <property type="match status" value="1"/>
</dbReference>
<sequence>MTESKAPQKIPPPSRSGSAFRQVLIILFRLLLLGVGGGLAFFVGVAIAHFYPASNPEEPLFERIRRSSPDLLNRGILSNPAASQIATQQASPQLTAQQQQTLQAELQQLQTQYQQLLASTAALETQFGTAKSDRPLEVRLQQLSEALGRGKAVQTPAKFFVTLPSDVLFSRNESLLREDILPVLDNIVVELQNHPQAAVRIAAHTDNTSDAETNQILSLERAQAVQQYLTDRLNTQYRWTTIGFGETRPLVDNDTEVNRQRNRRIEISID</sequence>
<keyword evidence="2 4" id="KW-0472">Membrane</keyword>
<dbReference type="PROSITE" id="PS51123">
    <property type="entry name" value="OMPA_2"/>
    <property type="match status" value="1"/>
</dbReference>
<dbReference type="EMBL" id="MJGC01000057">
    <property type="protein sequence ID" value="OEJ74992.1"/>
    <property type="molecule type" value="Genomic_DNA"/>
</dbReference>
<dbReference type="RefSeq" id="WP_069967380.1">
    <property type="nucleotide sequence ID" value="NZ_CM124774.1"/>
</dbReference>
<dbReference type="InterPro" id="IPR050330">
    <property type="entry name" value="Bact_OuterMem_StrucFunc"/>
</dbReference>
<evidence type="ECO:0000256" key="3">
    <source>
        <dbReference type="ARBA" id="ARBA00023237"/>
    </source>
</evidence>
<dbReference type="OrthoDB" id="571892at2"/>
<dbReference type="SUPFAM" id="SSF103088">
    <property type="entry name" value="OmpA-like"/>
    <property type="match status" value="1"/>
</dbReference>
<evidence type="ECO:0000256" key="1">
    <source>
        <dbReference type="ARBA" id="ARBA00004442"/>
    </source>
</evidence>
<feature type="transmembrane region" description="Helical" evidence="6">
    <location>
        <begin position="23"/>
        <end position="51"/>
    </location>
</feature>
<feature type="coiled-coil region" evidence="5">
    <location>
        <begin position="99"/>
        <end position="126"/>
    </location>
</feature>
<protein>
    <recommendedName>
        <fullName evidence="7">OmpA-like domain-containing protein</fullName>
    </recommendedName>
</protein>
<evidence type="ECO:0000313" key="8">
    <source>
        <dbReference type="EMBL" id="OEJ74992.1"/>
    </source>
</evidence>
<evidence type="ECO:0000256" key="5">
    <source>
        <dbReference type="SAM" id="Coils"/>
    </source>
</evidence>
<reference evidence="8" key="1">
    <citation type="submission" date="2016-09" db="EMBL/GenBank/DDBJ databases">
        <title>Draft genome of thermotolerant cyanobacterium Desertifilum sp. strain IPPAS B-1220.</title>
        <authorList>
            <person name="Sinetova M.A."/>
            <person name="Bolakhan K."/>
            <person name="Zayadan B.K."/>
            <person name="Mironov K.S."/>
            <person name="Ustinova V."/>
            <person name="Kupriyanova E.V."/>
            <person name="Sidorov R.A."/>
            <person name="Skrypnik A.N."/>
            <person name="Gogoleva N.E."/>
            <person name="Gogolev Y.V."/>
            <person name="Los D.A."/>
        </authorList>
    </citation>
    <scope>NUCLEOTIDE SEQUENCE [LARGE SCALE GENOMIC DNA]</scope>
    <source>
        <strain evidence="8">IPPAS B-1220</strain>
    </source>
</reference>
<evidence type="ECO:0000256" key="4">
    <source>
        <dbReference type="PROSITE-ProRule" id="PRU00473"/>
    </source>
</evidence>
<dbReference type="InterPro" id="IPR036737">
    <property type="entry name" value="OmpA-like_sf"/>
</dbReference>
<keyword evidence="3" id="KW-0998">Cell outer membrane</keyword>
<keyword evidence="6" id="KW-1133">Transmembrane helix</keyword>
<feature type="domain" description="OmpA-like" evidence="7">
    <location>
        <begin position="156"/>
        <end position="270"/>
    </location>
</feature>
<evidence type="ECO:0000259" key="7">
    <source>
        <dbReference type="PROSITE" id="PS51123"/>
    </source>
</evidence>
<accession>A0A1E5QJY9</accession>
<dbReference type="STRING" id="1781255.BH720_11670"/>
<evidence type="ECO:0000256" key="6">
    <source>
        <dbReference type="SAM" id="Phobius"/>
    </source>
</evidence>